<keyword evidence="3" id="KW-0560">Oxidoreductase</keyword>
<keyword evidence="4" id="KW-0732">Signal</keyword>
<dbReference type="InterPro" id="IPR036188">
    <property type="entry name" value="FAD/NAD-bd_sf"/>
</dbReference>
<proteinExistence type="inferred from homology"/>
<name>A0ABR0J015_9EURO</name>
<evidence type="ECO:0000256" key="1">
    <source>
        <dbReference type="ARBA" id="ARBA00009333"/>
    </source>
</evidence>
<dbReference type="PANTHER" id="PTHR48105">
    <property type="entry name" value="THIOREDOXIN REDUCTASE 1-RELATED-RELATED"/>
    <property type="match status" value="1"/>
</dbReference>
<dbReference type="Gene3D" id="3.50.50.60">
    <property type="entry name" value="FAD/NAD(P)-binding domain"/>
    <property type="match status" value="2"/>
</dbReference>
<evidence type="ECO:0000313" key="7">
    <source>
        <dbReference type="Proteomes" id="UP001345691"/>
    </source>
</evidence>
<keyword evidence="2" id="KW-0285">Flavoprotein</keyword>
<dbReference type="Pfam" id="PF07992">
    <property type="entry name" value="Pyr_redox_2"/>
    <property type="match status" value="1"/>
</dbReference>
<organism evidence="6 7">
    <name type="scientific">Exophiala sideris</name>
    <dbReference type="NCBI Taxonomy" id="1016849"/>
    <lineage>
        <taxon>Eukaryota</taxon>
        <taxon>Fungi</taxon>
        <taxon>Dikarya</taxon>
        <taxon>Ascomycota</taxon>
        <taxon>Pezizomycotina</taxon>
        <taxon>Eurotiomycetes</taxon>
        <taxon>Chaetothyriomycetidae</taxon>
        <taxon>Chaetothyriales</taxon>
        <taxon>Herpotrichiellaceae</taxon>
        <taxon>Exophiala</taxon>
    </lineage>
</organism>
<dbReference type="SUPFAM" id="SSF51905">
    <property type="entry name" value="FAD/NAD(P)-binding domain"/>
    <property type="match status" value="1"/>
</dbReference>
<dbReference type="Proteomes" id="UP001345691">
    <property type="component" value="Unassembled WGS sequence"/>
</dbReference>
<evidence type="ECO:0000256" key="2">
    <source>
        <dbReference type="ARBA" id="ARBA00022630"/>
    </source>
</evidence>
<dbReference type="InterPro" id="IPR023753">
    <property type="entry name" value="FAD/NAD-binding_dom"/>
</dbReference>
<evidence type="ECO:0000256" key="3">
    <source>
        <dbReference type="ARBA" id="ARBA00023002"/>
    </source>
</evidence>
<sequence>MIPVLAYLLAFFSALSSISAAPLPAQNQTILNFDVIVVGGGPSGLSALSGLARVRRNALLIDSGEYRNQWTRHAHDVIGSDGVTPAYFRANARQQIAEYPTVTMQNGTVTNIEQLNSTAFLVTDSSGIQYISRKVILGTGLQDILPSTPGISENWARGIYWCPWCDGYEHRDQPLGLLGSIEKIPGLVEEVRTLNTDLIAFVNGTMTADRVSALDSSTPGWENLLTTYGVTIENGTIGDIERIQDGAVYNSQIEKAEYDKFLVHLDNGTTIERAAFFTSFPSTQRSTLGQSLGVVLVEGKLLANMTVGMRTNVDGVYAVGDANSDGSTNIPHAMWSGKRSAVDIHLQLAEEDAVSATAIAGITKRDLEDEETALLRFMELVQ</sequence>
<feature type="domain" description="FAD/NAD(P)-binding" evidence="5">
    <location>
        <begin position="33"/>
        <end position="174"/>
    </location>
</feature>
<accession>A0ABR0J015</accession>
<evidence type="ECO:0000259" key="5">
    <source>
        <dbReference type="Pfam" id="PF07992"/>
    </source>
</evidence>
<evidence type="ECO:0000313" key="6">
    <source>
        <dbReference type="EMBL" id="KAK5052861.1"/>
    </source>
</evidence>
<dbReference type="EMBL" id="JAVRRF010000028">
    <property type="protein sequence ID" value="KAK5052861.1"/>
    <property type="molecule type" value="Genomic_DNA"/>
</dbReference>
<dbReference type="PRINTS" id="PR00368">
    <property type="entry name" value="FADPNR"/>
</dbReference>
<comment type="caution">
    <text evidence="6">The sequence shown here is derived from an EMBL/GenBank/DDBJ whole genome shotgun (WGS) entry which is preliminary data.</text>
</comment>
<comment type="similarity">
    <text evidence="1">Belongs to the class-II pyridine nucleotide-disulfide oxidoreductase family.</text>
</comment>
<reference evidence="6 7" key="1">
    <citation type="submission" date="2023-08" db="EMBL/GenBank/DDBJ databases">
        <title>Black Yeasts Isolated from many extreme environments.</title>
        <authorList>
            <person name="Coleine C."/>
            <person name="Stajich J.E."/>
            <person name="Selbmann L."/>
        </authorList>
    </citation>
    <scope>NUCLEOTIDE SEQUENCE [LARGE SCALE GENOMIC DNA]</scope>
    <source>
        <strain evidence="6 7">CCFEE 6328</strain>
    </source>
</reference>
<feature type="chain" id="PRO_5047521162" description="FAD/NAD(P)-binding domain-containing protein" evidence="4">
    <location>
        <begin position="21"/>
        <end position="382"/>
    </location>
</feature>
<gene>
    <name evidence="6" type="ORF">LTR69_009687</name>
</gene>
<dbReference type="InterPro" id="IPR050097">
    <property type="entry name" value="Ferredoxin-NADP_redctase_2"/>
</dbReference>
<keyword evidence="7" id="KW-1185">Reference proteome</keyword>
<dbReference type="PRINTS" id="PR00469">
    <property type="entry name" value="PNDRDTASEII"/>
</dbReference>
<protein>
    <recommendedName>
        <fullName evidence="5">FAD/NAD(P)-binding domain-containing protein</fullName>
    </recommendedName>
</protein>
<evidence type="ECO:0000256" key="4">
    <source>
        <dbReference type="SAM" id="SignalP"/>
    </source>
</evidence>
<feature type="signal peptide" evidence="4">
    <location>
        <begin position="1"/>
        <end position="20"/>
    </location>
</feature>